<dbReference type="NCBIfam" id="TIGR00585">
    <property type="entry name" value="mutl"/>
    <property type="match status" value="1"/>
</dbReference>
<gene>
    <name evidence="8" type="ORF">WJX74_008211</name>
</gene>
<evidence type="ECO:0000313" key="8">
    <source>
        <dbReference type="EMBL" id="KAK9820738.1"/>
    </source>
</evidence>
<dbReference type="InterPro" id="IPR020568">
    <property type="entry name" value="Ribosomal_Su5_D2-typ_SF"/>
</dbReference>
<dbReference type="GO" id="GO:0030983">
    <property type="term" value="F:mismatched DNA binding"/>
    <property type="evidence" value="ECO:0007669"/>
    <property type="project" value="InterPro"/>
</dbReference>
<evidence type="ECO:0000313" key="9">
    <source>
        <dbReference type="Proteomes" id="UP001438707"/>
    </source>
</evidence>
<name>A0AAW1QHH0_9CHLO</name>
<dbReference type="InterPro" id="IPR002099">
    <property type="entry name" value="MutL/Mlh/PMS"/>
</dbReference>
<dbReference type="GO" id="GO:0016887">
    <property type="term" value="F:ATP hydrolysis activity"/>
    <property type="evidence" value="ECO:0007669"/>
    <property type="project" value="InterPro"/>
</dbReference>
<evidence type="ECO:0000259" key="7">
    <source>
        <dbReference type="SMART" id="SM01340"/>
    </source>
</evidence>
<dbReference type="SMART" id="SM01340">
    <property type="entry name" value="DNA_mis_repair"/>
    <property type="match status" value="1"/>
</dbReference>
<organism evidence="8 9">
    <name type="scientific">Apatococcus lobatus</name>
    <dbReference type="NCBI Taxonomy" id="904363"/>
    <lineage>
        <taxon>Eukaryota</taxon>
        <taxon>Viridiplantae</taxon>
        <taxon>Chlorophyta</taxon>
        <taxon>core chlorophytes</taxon>
        <taxon>Trebouxiophyceae</taxon>
        <taxon>Chlorellales</taxon>
        <taxon>Chlorellaceae</taxon>
        <taxon>Apatococcus</taxon>
    </lineage>
</organism>
<dbReference type="InterPro" id="IPR014721">
    <property type="entry name" value="Ribsml_uS5_D2-typ_fold_subgr"/>
</dbReference>
<dbReference type="GO" id="GO:0005524">
    <property type="term" value="F:ATP binding"/>
    <property type="evidence" value="ECO:0007669"/>
    <property type="project" value="InterPro"/>
</dbReference>
<reference evidence="8 9" key="1">
    <citation type="journal article" date="2024" name="Nat. Commun.">
        <title>Phylogenomics reveals the evolutionary origins of lichenization in chlorophyte algae.</title>
        <authorList>
            <person name="Puginier C."/>
            <person name="Libourel C."/>
            <person name="Otte J."/>
            <person name="Skaloud P."/>
            <person name="Haon M."/>
            <person name="Grisel S."/>
            <person name="Petersen M."/>
            <person name="Berrin J.G."/>
            <person name="Delaux P.M."/>
            <person name="Dal Grande F."/>
            <person name="Keller J."/>
        </authorList>
    </citation>
    <scope>NUCLEOTIDE SEQUENCE [LARGE SCALE GENOMIC DNA]</scope>
    <source>
        <strain evidence="8 9">SAG 2145</strain>
    </source>
</reference>
<dbReference type="InterPro" id="IPR013507">
    <property type="entry name" value="DNA_mismatch_S5_2-like"/>
</dbReference>
<dbReference type="GO" id="GO:0032389">
    <property type="term" value="C:MutLalpha complex"/>
    <property type="evidence" value="ECO:0007669"/>
    <property type="project" value="TreeGrafter"/>
</dbReference>
<dbReference type="CDD" id="cd16926">
    <property type="entry name" value="HATPase_MutL-MLH-PMS-like"/>
    <property type="match status" value="1"/>
</dbReference>
<keyword evidence="9" id="KW-1185">Reference proteome</keyword>
<dbReference type="Gene3D" id="3.30.565.10">
    <property type="entry name" value="Histidine kinase-like ATPase, C-terminal domain"/>
    <property type="match status" value="1"/>
</dbReference>
<dbReference type="InterPro" id="IPR038973">
    <property type="entry name" value="MutL/Mlh/Pms-like"/>
</dbReference>
<dbReference type="GO" id="GO:0140664">
    <property type="term" value="F:ATP-dependent DNA damage sensor activity"/>
    <property type="evidence" value="ECO:0007669"/>
    <property type="project" value="InterPro"/>
</dbReference>
<comment type="similarity">
    <text evidence="2">Belongs to the DNA mismatch repair MutL/HexB family.</text>
</comment>
<dbReference type="InterPro" id="IPR032189">
    <property type="entry name" value="Mlh1_C"/>
</dbReference>
<dbReference type="Gene3D" id="3.30.230.10">
    <property type="match status" value="1"/>
</dbReference>
<feature type="domain" description="DNA mismatch repair protein S5" evidence="7">
    <location>
        <begin position="218"/>
        <end position="351"/>
    </location>
</feature>
<dbReference type="SUPFAM" id="SSF55874">
    <property type="entry name" value="ATPase domain of HSP90 chaperone/DNA topoisomerase II/histidine kinase"/>
    <property type="match status" value="1"/>
</dbReference>
<evidence type="ECO:0000256" key="2">
    <source>
        <dbReference type="ARBA" id="ARBA00006082"/>
    </source>
</evidence>
<protein>
    <recommendedName>
        <fullName evidence="7">DNA mismatch repair protein S5 domain-containing protein</fullName>
    </recommendedName>
</protein>
<keyword evidence="5" id="KW-0539">Nucleus</keyword>
<dbReference type="Pfam" id="PF01119">
    <property type="entry name" value="DNA_mis_repair"/>
    <property type="match status" value="1"/>
</dbReference>
<dbReference type="GO" id="GO:0006298">
    <property type="term" value="P:mismatch repair"/>
    <property type="evidence" value="ECO:0007669"/>
    <property type="project" value="InterPro"/>
</dbReference>
<dbReference type="Pfam" id="PF16413">
    <property type="entry name" value="Mlh1_C"/>
    <property type="match status" value="2"/>
</dbReference>
<feature type="compositionally biased region" description="Polar residues" evidence="6">
    <location>
        <begin position="805"/>
        <end position="827"/>
    </location>
</feature>
<feature type="region of interest" description="Disordered" evidence="6">
    <location>
        <begin position="671"/>
        <end position="719"/>
    </location>
</feature>
<sequence length="1086" mass="115195">MSRPAAARIVRLEEHVVNRIAAGEVIQRPVSALKEMVENSLDAGANQIVVTVKDGGNKLLQIQDNGHGIAREDLGLLCERHATSKLRSFEDLEGIGTLGFRGEALASISFVAHMAVTTMQHDAVHGLSASYRDGIMDPGGPNPCAAVPGTTITVEDLFYNVLTRKKALKNGAEEYSRILDLVSRYAVFKAGTGFTVKRQGEARADLHTLPTASRLDNIRAIYGPSVANNLLPLKHKTGDMDPAVASSTFSADSATFTAEGYISNASHQGKRSNFILFINGRAVDCSPLKRAIDALYATILPKAAKPFVFLDLKMPGSHVDVNMHPTKKEVGFLHQEDVVDSLRAAVESQLLASNNERTYTQTALPNAGPLPTLQSNENGSGPPVPDSKRSGSQPLPIPEHKLVRVDSRAQTLDNFLRAPSGAAGAGLQAPSRKRPGMRGQTRPRDVFELGDDEVMGAADRPSQRRRQSANPPPVQEAVILSLLKDIEDDTHPGLLEVVRNNAWVGLADPCKALVQHKTQLYLLDLAALSSELLFQQLVRRYKQARRIPLDPAPLISELADLALEEEEAVGNWQASEGESRAEVAVLVQQMLTAKAEILGHFGLTITAEGRLTAIADLVGGFQPDVIGLPPLVLALANDIDWEADARSLIWSLAEVISSCLSLQDMDPEAAGTAATAGNRTGSSILQQPSAESQQQQRPFALSSASSIAPVSGGPDNGVTPAAAEAAGAAAATDLSPASIAPAIAARPSQNPPTAPVERSVQSEQPGVPSISIALPGTATRPSESSPEQPPMASRDEQPRSLRPGSETSQSVPSSSHNPAVPNPQTALNVPPVDGESGHGRSGTVPAAGVRMTAQESPHQLHKTLAFSGVQARHGALAQQEAMRDGLPAATAASDSPLQPQAHSASGLQQQHATAALQQRAAAMSSDSGQGEMQRSSAPERMPADSENVPQALQPGAVKPPSSDEAAEVNCKPASEAVPGPASSKHEPEALQHGSQPRRGSGDAEMIEGWPAADALSGLAEPQHDLDVREKPVFRKPSEAMKERTRQAQALCAGMRAYLKPSRRFARDGTVVELTSLERLYKIFERC</sequence>
<evidence type="ECO:0000256" key="4">
    <source>
        <dbReference type="ARBA" id="ARBA00023204"/>
    </source>
</evidence>
<dbReference type="AlphaFoldDB" id="A0AAW1QHH0"/>
<dbReference type="InterPro" id="IPR014762">
    <property type="entry name" value="DNA_mismatch_repair_CS"/>
</dbReference>
<keyword evidence="4" id="KW-0234">DNA repair</keyword>
<evidence type="ECO:0000256" key="6">
    <source>
        <dbReference type="SAM" id="MobiDB-lite"/>
    </source>
</evidence>
<dbReference type="PROSITE" id="PS00058">
    <property type="entry name" value="DNA_MISMATCH_REPAIR_1"/>
    <property type="match status" value="1"/>
</dbReference>
<feature type="region of interest" description="Disordered" evidence="6">
    <location>
        <begin position="356"/>
        <end position="403"/>
    </location>
</feature>
<feature type="compositionally biased region" description="Basic and acidic residues" evidence="6">
    <location>
        <begin position="1021"/>
        <end position="1042"/>
    </location>
</feature>
<dbReference type="FunFam" id="3.30.565.10:FF:000003">
    <property type="entry name" value="DNA mismatch repair endonuclease MutL"/>
    <property type="match status" value="1"/>
</dbReference>
<dbReference type="PANTHER" id="PTHR10073:SF12">
    <property type="entry name" value="DNA MISMATCH REPAIR PROTEIN MLH1"/>
    <property type="match status" value="1"/>
</dbReference>
<feature type="compositionally biased region" description="Low complexity" evidence="6">
    <location>
        <begin position="686"/>
        <end position="696"/>
    </location>
</feature>
<keyword evidence="3" id="KW-0227">DNA damage</keyword>
<dbReference type="Pfam" id="PF13589">
    <property type="entry name" value="HATPase_c_3"/>
    <property type="match status" value="1"/>
</dbReference>
<evidence type="ECO:0000256" key="3">
    <source>
        <dbReference type="ARBA" id="ARBA00022763"/>
    </source>
</evidence>
<feature type="compositionally biased region" description="Polar residues" evidence="6">
    <location>
        <begin position="924"/>
        <end position="936"/>
    </location>
</feature>
<feature type="region of interest" description="Disordered" evidence="6">
    <location>
        <begin position="744"/>
        <end position="1042"/>
    </location>
</feature>
<evidence type="ECO:0000256" key="1">
    <source>
        <dbReference type="ARBA" id="ARBA00004123"/>
    </source>
</evidence>
<dbReference type="FunFam" id="3.30.230.10:FF:000014">
    <property type="entry name" value="DNA mismatch repair protein Mlh1"/>
    <property type="match status" value="1"/>
</dbReference>
<comment type="subcellular location">
    <subcellularLocation>
        <location evidence="1">Nucleus</location>
    </subcellularLocation>
</comment>
<dbReference type="SUPFAM" id="SSF54211">
    <property type="entry name" value="Ribosomal protein S5 domain 2-like"/>
    <property type="match status" value="1"/>
</dbReference>
<feature type="compositionally biased region" description="Polar residues" evidence="6">
    <location>
        <begin position="892"/>
        <end position="907"/>
    </location>
</feature>
<dbReference type="InterPro" id="IPR036890">
    <property type="entry name" value="HATPase_C_sf"/>
</dbReference>
<evidence type="ECO:0000256" key="5">
    <source>
        <dbReference type="ARBA" id="ARBA00023242"/>
    </source>
</evidence>
<dbReference type="EMBL" id="JALJOS010000044">
    <property type="protein sequence ID" value="KAK9820738.1"/>
    <property type="molecule type" value="Genomic_DNA"/>
</dbReference>
<dbReference type="Proteomes" id="UP001438707">
    <property type="component" value="Unassembled WGS sequence"/>
</dbReference>
<dbReference type="PANTHER" id="PTHR10073">
    <property type="entry name" value="DNA MISMATCH REPAIR PROTEIN MLH, PMS, MUTL"/>
    <property type="match status" value="1"/>
</dbReference>
<feature type="region of interest" description="Disordered" evidence="6">
    <location>
        <begin position="418"/>
        <end position="473"/>
    </location>
</feature>
<accession>A0AAW1QHH0</accession>
<feature type="compositionally biased region" description="Low complexity" evidence="6">
    <location>
        <begin position="908"/>
        <end position="922"/>
    </location>
</feature>
<comment type="caution">
    <text evidence="8">The sequence shown here is derived from an EMBL/GenBank/DDBJ whole genome shotgun (WGS) entry which is preliminary data.</text>
</comment>
<proteinExistence type="inferred from homology"/>